<name>X1QF45_9ZZZZ</name>
<organism evidence="1">
    <name type="scientific">marine sediment metagenome</name>
    <dbReference type="NCBI Taxonomy" id="412755"/>
    <lineage>
        <taxon>unclassified sequences</taxon>
        <taxon>metagenomes</taxon>
        <taxon>ecological metagenomes</taxon>
    </lineage>
</organism>
<evidence type="ECO:0000313" key="1">
    <source>
        <dbReference type="EMBL" id="GAI66818.1"/>
    </source>
</evidence>
<gene>
    <name evidence="1" type="ORF">S12H4_08738</name>
</gene>
<protein>
    <submittedName>
        <fullName evidence="1">Uncharacterized protein</fullName>
    </submittedName>
</protein>
<feature type="non-terminal residue" evidence="1">
    <location>
        <position position="1"/>
    </location>
</feature>
<dbReference type="AlphaFoldDB" id="X1QF45"/>
<reference evidence="1" key="1">
    <citation type="journal article" date="2014" name="Front. Microbiol.">
        <title>High frequency of phylogenetically diverse reductive dehalogenase-homologous genes in deep subseafloor sedimentary metagenomes.</title>
        <authorList>
            <person name="Kawai M."/>
            <person name="Futagami T."/>
            <person name="Toyoda A."/>
            <person name="Takaki Y."/>
            <person name="Nishi S."/>
            <person name="Hori S."/>
            <person name="Arai W."/>
            <person name="Tsubouchi T."/>
            <person name="Morono Y."/>
            <person name="Uchiyama I."/>
            <person name="Ito T."/>
            <person name="Fujiyama A."/>
            <person name="Inagaki F."/>
            <person name="Takami H."/>
        </authorList>
    </citation>
    <scope>NUCLEOTIDE SEQUENCE</scope>
    <source>
        <strain evidence="1">Expedition CK06-06</strain>
    </source>
</reference>
<dbReference type="EMBL" id="BARW01003419">
    <property type="protein sequence ID" value="GAI66818.1"/>
    <property type="molecule type" value="Genomic_DNA"/>
</dbReference>
<comment type="caution">
    <text evidence="1">The sequence shown here is derived from an EMBL/GenBank/DDBJ whole genome shotgun (WGS) entry which is preliminary data.</text>
</comment>
<proteinExistence type="predicted"/>
<accession>X1QF45</accession>
<sequence>SKISEYLNKDIVVLKELERPKYRATEVVIEVNNAGFPKFRINPEHVQMWKSEDAKNPSKGYGIKLAGGNWYWYRSINKFPSENKSVGKSRAVELLGR</sequence>